<comment type="caution">
    <text evidence="1">The sequence shown here is derived from an EMBL/GenBank/DDBJ whole genome shotgun (WGS) entry which is preliminary data.</text>
</comment>
<reference evidence="1 2" key="1">
    <citation type="submission" date="2023-11" db="EMBL/GenBank/DDBJ databases">
        <title>Lentzea sokolovensis, sp. nov., Lentzea kristufkii, sp. nov., and Lentzea miocenensis, sp. nov., rare actinobacteria from Sokolov Coal Basin, Miocene lacustrine sediment, Czech Republic.</title>
        <authorList>
            <person name="Lara A."/>
            <person name="Kotroba L."/>
            <person name="Nouioui I."/>
            <person name="Neumann-Schaal M."/>
            <person name="Mast Y."/>
            <person name="Chronakova A."/>
        </authorList>
    </citation>
    <scope>NUCLEOTIDE SEQUENCE [LARGE SCALE GENOMIC DNA]</scope>
    <source>
        <strain evidence="1 2">BCCO 10_0856</strain>
    </source>
</reference>
<dbReference type="EMBL" id="JAXAVW010000010">
    <property type="protein sequence ID" value="MDX8031414.1"/>
    <property type="molecule type" value="Genomic_DNA"/>
</dbReference>
<evidence type="ECO:0000313" key="1">
    <source>
        <dbReference type="EMBL" id="MDX8031414.1"/>
    </source>
</evidence>
<gene>
    <name evidence="1" type="ORF">SK803_14395</name>
</gene>
<organism evidence="1 2">
    <name type="scientific">Lentzea miocenica</name>
    <dbReference type="NCBI Taxonomy" id="3095431"/>
    <lineage>
        <taxon>Bacteria</taxon>
        <taxon>Bacillati</taxon>
        <taxon>Actinomycetota</taxon>
        <taxon>Actinomycetes</taxon>
        <taxon>Pseudonocardiales</taxon>
        <taxon>Pseudonocardiaceae</taxon>
        <taxon>Lentzea</taxon>
    </lineage>
</organism>
<dbReference type="Proteomes" id="UP001285521">
    <property type="component" value="Unassembled WGS sequence"/>
</dbReference>
<keyword evidence="2" id="KW-1185">Reference proteome</keyword>
<name>A0ABU4SZS8_9PSEU</name>
<dbReference type="RefSeq" id="WP_319966476.1">
    <property type="nucleotide sequence ID" value="NZ_JAXAVW010000010.1"/>
</dbReference>
<proteinExistence type="predicted"/>
<evidence type="ECO:0000313" key="2">
    <source>
        <dbReference type="Proteomes" id="UP001285521"/>
    </source>
</evidence>
<protein>
    <submittedName>
        <fullName evidence="1">Uncharacterized protein</fullName>
    </submittedName>
</protein>
<sequence length="75" mass="7993">MKVELTFAGVPLDVDIRARGAQLVLEGFLVGGERDPVAGSEAILIELEESLLRRLLPAPDARRAVGMPDQDGGKP</sequence>
<accession>A0ABU4SZS8</accession>